<dbReference type="EMBL" id="SDJR01000003">
    <property type="protein sequence ID" value="RXR26691.1"/>
    <property type="molecule type" value="Genomic_DNA"/>
</dbReference>
<keyword evidence="4" id="KW-1185">Reference proteome</keyword>
<gene>
    <name evidence="1" type="ORF">EQW73_04090</name>
    <name evidence="2" type="ORF">EQW78_09315</name>
</gene>
<dbReference type="OrthoDB" id="3827359at2"/>
<evidence type="ECO:0000313" key="4">
    <source>
        <dbReference type="Proteomes" id="UP000290517"/>
    </source>
</evidence>
<evidence type="ECO:0000313" key="1">
    <source>
        <dbReference type="EMBL" id="RXR26691.1"/>
    </source>
</evidence>
<dbReference type="Proteomes" id="UP000290517">
    <property type="component" value="Unassembled WGS sequence"/>
</dbReference>
<proteinExistence type="predicted"/>
<evidence type="ECO:0000313" key="3">
    <source>
        <dbReference type="Proteomes" id="UP000289805"/>
    </source>
</evidence>
<evidence type="ECO:0000313" key="2">
    <source>
        <dbReference type="EMBL" id="RXR34388.1"/>
    </source>
</evidence>
<dbReference type="AlphaFoldDB" id="A0A4Q1KVV8"/>
<accession>A0A4Q1KVV8</accession>
<dbReference type="STRING" id="1713.GCA_000718325_00437"/>
<reference evidence="3 4" key="1">
    <citation type="submission" date="2019-01" db="EMBL/GenBank/DDBJ databases">
        <title>Oerskovia turbata Genome sequencing and assembly.</title>
        <authorList>
            <person name="Dou T."/>
        </authorList>
    </citation>
    <scope>NUCLEOTIDE SEQUENCE [LARGE SCALE GENOMIC DNA]</scope>
    <source>
        <strain evidence="2 3">JCM12123</strain>
        <strain evidence="1 4">JCM3160</strain>
    </source>
</reference>
<evidence type="ECO:0008006" key="5">
    <source>
        <dbReference type="Google" id="ProtNLM"/>
    </source>
</evidence>
<comment type="caution">
    <text evidence="2">The sequence shown here is derived from an EMBL/GenBank/DDBJ whole genome shotgun (WGS) entry which is preliminary data.</text>
</comment>
<dbReference type="EMBL" id="SDJQ01000011">
    <property type="protein sequence ID" value="RXR34388.1"/>
    <property type="molecule type" value="Genomic_DNA"/>
</dbReference>
<dbReference type="Proteomes" id="UP000289805">
    <property type="component" value="Unassembled WGS sequence"/>
</dbReference>
<sequence>MGVRWDLLFADLEAQLDAADVQAEAHVLGDLTRAEQATISLADRLRGSIGGHPVGVRLVDGSHLTGQVRTVAADWFLLEDGKRRHVVPLLATTVFDGLTAHAVPAPSGTGAGRGLPTLLRALMRDRAVVRVRTLAGEVDGRVARVGKDHLDVMDTAGGTRSSRVVPFAALLCVSES</sequence>
<organism evidence="2 3">
    <name type="scientific">Oerskovia turbata</name>
    <dbReference type="NCBI Taxonomy" id="1713"/>
    <lineage>
        <taxon>Bacteria</taxon>
        <taxon>Bacillati</taxon>
        <taxon>Actinomycetota</taxon>
        <taxon>Actinomycetes</taxon>
        <taxon>Micrococcales</taxon>
        <taxon>Cellulomonadaceae</taxon>
        <taxon>Oerskovia</taxon>
    </lineage>
</organism>
<protein>
    <recommendedName>
        <fullName evidence="5">Fis family transcriptional regulator</fullName>
    </recommendedName>
</protein>
<name>A0A4Q1KVV8_9CELL</name>